<dbReference type="AlphaFoldDB" id="A0A0R2CZT0"/>
<evidence type="ECO:0000313" key="8">
    <source>
        <dbReference type="Proteomes" id="UP000051638"/>
    </source>
</evidence>
<dbReference type="PRINTS" id="PR00037">
    <property type="entry name" value="HTHLACR"/>
</dbReference>
<name>A0A0R2CZT0_9LACO</name>
<dbReference type="GO" id="GO:0003700">
    <property type="term" value="F:DNA-binding transcription factor activity"/>
    <property type="evidence" value="ECO:0007669"/>
    <property type="project" value="InterPro"/>
</dbReference>
<dbReference type="PANTHER" id="PTHR30363:SF4">
    <property type="entry name" value="GLYCEROL-3-PHOSPHATE REGULON REPRESSOR"/>
    <property type="match status" value="1"/>
</dbReference>
<dbReference type="Pfam" id="PF08220">
    <property type="entry name" value="HTH_DeoR"/>
    <property type="match status" value="1"/>
</dbReference>
<dbReference type="PANTHER" id="PTHR30363">
    <property type="entry name" value="HTH-TYPE TRANSCRIPTIONAL REGULATOR SRLR-RELATED"/>
    <property type="match status" value="1"/>
</dbReference>
<dbReference type="Pfam" id="PF00455">
    <property type="entry name" value="DeoRC"/>
    <property type="match status" value="1"/>
</dbReference>
<dbReference type="PATRIC" id="fig|1423796.3.peg.1682"/>
<keyword evidence="3" id="KW-0805">Transcription regulation</keyword>
<dbReference type="SUPFAM" id="SSF100950">
    <property type="entry name" value="NagB/RpiA/CoA transferase-like"/>
    <property type="match status" value="1"/>
</dbReference>
<keyword evidence="8" id="KW-1185">Reference proteome</keyword>
<comment type="function">
    <text evidence="5">Repressor of the lactose catabolism operon. Galactose-6-phosphate is the inducer.</text>
</comment>
<accession>A0A0R2CZT0</accession>
<dbReference type="InterPro" id="IPR001034">
    <property type="entry name" value="DeoR_HTH"/>
</dbReference>
<dbReference type="SMART" id="SM01134">
    <property type="entry name" value="DeoRC"/>
    <property type="match status" value="1"/>
</dbReference>
<evidence type="ECO:0000259" key="6">
    <source>
        <dbReference type="PROSITE" id="PS51000"/>
    </source>
</evidence>
<dbReference type="EMBL" id="AYYI01000044">
    <property type="protein sequence ID" value="KRM97207.1"/>
    <property type="molecule type" value="Genomic_DNA"/>
</dbReference>
<dbReference type="PROSITE" id="PS51000">
    <property type="entry name" value="HTH_DEOR_2"/>
    <property type="match status" value="1"/>
</dbReference>
<proteinExistence type="predicted"/>
<dbReference type="SMART" id="SM00420">
    <property type="entry name" value="HTH_DEOR"/>
    <property type="match status" value="1"/>
</dbReference>
<gene>
    <name evidence="7" type="ORF">FC24_GL001655</name>
</gene>
<dbReference type="Gene3D" id="1.10.10.10">
    <property type="entry name" value="Winged helix-like DNA-binding domain superfamily/Winged helix DNA-binding domain"/>
    <property type="match status" value="1"/>
</dbReference>
<dbReference type="InterPro" id="IPR050313">
    <property type="entry name" value="Carb_Metab_HTH_regulators"/>
</dbReference>
<dbReference type="InterPro" id="IPR014036">
    <property type="entry name" value="DeoR-like_C"/>
</dbReference>
<feature type="domain" description="HTH deoR-type" evidence="6">
    <location>
        <begin position="5"/>
        <end position="60"/>
    </location>
</feature>
<evidence type="ECO:0000256" key="4">
    <source>
        <dbReference type="ARBA" id="ARBA00023163"/>
    </source>
</evidence>
<evidence type="ECO:0000256" key="1">
    <source>
        <dbReference type="ARBA" id="ARBA00021390"/>
    </source>
</evidence>
<dbReference type="Proteomes" id="UP000051638">
    <property type="component" value="Unassembled WGS sequence"/>
</dbReference>
<sequence>MSVLKKERLMTISQLTDQKGIVTVREIVRRLAVSNMTVRRDLDELAKENRLIRIHGGAQSLHYVKDKELSRSEKQQLHVAEKQQIARIVAAKIQNNETIFLGPGTTNELVATHLNVANVRIVTNSLPVFESFEAHHHNYDLCLVGGTYRPHSGAFIGSLTNEFLAKLRMSKAFVSVNGVLNNQATNASPEEGQTQRIALQNSHETYIVADHYKLNFEDFYNFYQLDMVTGLITDPAVTDRDRRHYQMYTNVITNYK</sequence>
<dbReference type="SUPFAM" id="SSF46785">
    <property type="entry name" value="Winged helix' DNA-binding domain"/>
    <property type="match status" value="1"/>
</dbReference>
<dbReference type="InterPro" id="IPR036390">
    <property type="entry name" value="WH_DNA-bd_sf"/>
</dbReference>
<evidence type="ECO:0000256" key="3">
    <source>
        <dbReference type="ARBA" id="ARBA00023015"/>
    </source>
</evidence>
<evidence type="ECO:0000313" key="7">
    <source>
        <dbReference type="EMBL" id="KRM97207.1"/>
    </source>
</evidence>
<reference evidence="7 8" key="1">
    <citation type="journal article" date="2015" name="Genome Announc.">
        <title>Expanding the biotechnology potential of lactobacilli through comparative genomics of 213 strains and associated genera.</title>
        <authorList>
            <person name="Sun Z."/>
            <person name="Harris H.M."/>
            <person name="McCann A."/>
            <person name="Guo C."/>
            <person name="Argimon S."/>
            <person name="Zhang W."/>
            <person name="Yang X."/>
            <person name="Jeffery I.B."/>
            <person name="Cooney J.C."/>
            <person name="Kagawa T.F."/>
            <person name="Liu W."/>
            <person name="Song Y."/>
            <person name="Salvetti E."/>
            <person name="Wrobel A."/>
            <person name="Rasinkangas P."/>
            <person name="Parkhill J."/>
            <person name="Rea M.C."/>
            <person name="O'Sullivan O."/>
            <person name="Ritari J."/>
            <person name="Douillard F.P."/>
            <person name="Paul Ross R."/>
            <person name="Yang R."/>
            <person name="Briner A.E."/>
            <person name="Felis G.E."/>
            <person name="de Vos W.M."/>
            <person name="Barrangou R."/>
            <person name="Klaenhammer T.R."/>
            <person name="Caufield P.W."/>
            <person name="Cui Y."/>
            <person name="Zhang H."/>
            <person name="O'Toole P.W."/>
        </authorList>
    </citation>
    <scope>NUCLEOTIDE SEQUENCE [LARGE SCALE GENOMIC DNA]</scope>
    <source>
        <strain evidence="7 8">DSM 20253</strain>
    </source>
</reference>
<dbReference type="STRING" id="1423796.FC24_GL001655"/>
<evidence type="ECO:0000256" key="5">
    <source>
        <dbReference type="ARBA" id="ARBA00024937"/>
    </source>
</evidence>
<dbReference type="InterPro" id="IPR037171">
    <property type="entry name" value="NagB/RpiA_transferase-like"/>
</dbReference>
<organism evidence="7 8">
    <name type="scientific">Loigolactobacillus rennini DSM 20253</name>
    <dbReference type="NCBI Taxonomy" id="1423796"/>
    <lineage>
        <taxon>Bacteria</taxon>
        <taxon>Bacillati</taxon>
        <taxon>Bacillota</taxon>
        <taxon>Bacilli</taxon>
        <taxon>Lactobacillales</taxon>
        <taxon>Lactobacillaceae</taxon>
        <taxon>Loigolactobacillus</taxon>
    </lineage>
</organism>
<protein>
    <recommendedName>
        <fullName evidence="1">Lactose phosphotransferase system repressor</fullName>
    </recommendedName>
</protein>
<keyword evidence="4" id="KW-0804">Transcription</keyword>
<evidence type="ECO:0000256" key="2">
    <source>
        <dbReference type="ARBA" id="ARBA00022491"/>
    </source>
</evidence>
<comment type="caution">
    <text evidence="7">The sequence shown here is derived from an EMBL/GenBank/DDBJ whole genome shotgun (WGS) entry which is preliminary data.</text>
</comment>
<keyword evidence="2" id="KW-0678">Repressor</keyword>
<dbReference type="InterPro" id="IPR036388">
    <property type="entry name" value="WH-like_DNA-bd_sf"/>
</dbReference>